<evidence type="ECO:0000313" key="1">
    <source>
        <dbReference type="EMBL" id="ACU63080.1"/>
    </source>
</evidence>
<proteinExistence type="predicted"/>
<dbReference type="OrthoDB" id="9793805at2"/>
<dbReference type="SUPFAM" id="SSF53756">
    <property type="entry name" value="UDP-Glycosyltransferase/glycogen phosphorylase"/>
    <property type="match status" value="1"/>
</dbReference>
<sequence>MKENKKILIGICGAGLGHSLRQLPIIEYFIEKGCEIILFCFDQSLKFYKDRFNGIEVFDVSVIWTEGGPDGIDFLKSSRAERNTWDNLKKRFDAYGRVQELFSGGPDLVISDFEFASVQFSYYYNCELITLDQQSKFLGYNFEDIDGFSASEEKKRLRFFVPKAQLRIATSFYKIDKTVDPDFSVKIIPPIIRPSIRVLQKIYENLIVGYFSPYESDKFDLSHIASVLSEFSQFQFLIFNNKLEERKSSNVSFSKYNASNFEQALSIASAAICNAGHTLISELMYLNIPCYIIPFDTYDQQCCANVIDKNGFGIKATDINSESVRLFLENIEVYRENIKGSSLLYHDRDGLDELKIIFEKKLQS</sequence>
<accession>A0A979H044</accession>
<dbReference type="Gene3D" id="3.40.50.2000">
    <property type="entry name" value="Glycogen Phosphorylase B"/>
    <property type="match status" value="1"/>
</dbReference>
<evidence type="ECO:0000313" key="2">
    <source>
        <dbReference type="Proteomes" id="UP000002215"/>
    </source>
</evidence>
<dbReference type="Proteomes" id="UP000002215">
    <property type="component" value="Chromosome"/>
</dbReference>
<gene>
    <name evidence="1" type="ordered locus">Cpin_5656</name>
</gene>
<protein>
    <submittedName>
        <fullName evidence="1">Uncharacterized protein</fullName>
    </submittedName>
</protein>
<dbReference type="Pfam" id="PF13528">
    <property type="entry name" value="Glyco_trans_1_3"/>
    <property type="match status" value="1"/>
</dbReference>
<dbReference type="AlphaFoldDB" id="A0A979H044"/>
<organism evidence="1 2">
    <name type="scientific">Chitinophaga pinensis (strain ATCC 43595 / DSM 2588 / LMG 13176 / NBRC 15968 / NCIMB 11800 / UQM 2034)</name>
    <dbReference type="NCBI Taxonomy" id="485918"/>
    <lineage>
        <taxon>Bacteria</taxon>
        <taxon>Pseudomonadati</taxon>
        <taxon>Bacteroidota</taxon>
        <taxon>Chitinophagia</taxon>
        <taxon>Chitinophagales</taxon>
        <taxon>Chitinophagaceae</taxon>
        <taxon>Chitinophaga</taxon>
    </lineage>
</organism>
<name>A0A979H044_CHIPD</name>
<dbReference type="RefSeq" id="WP_012793247.1">
    <property type="nucleotide sequence ID" value="NC_013132.1"/>
</dbReference>
<reference evidence="1 2" key="2">
    <citation type="journal article" date="2010" name="Stand. Genomic Sci.">
        <title>Complete genome sequence of Chitinophaga pinensis type strain (UQM 2034).</title>
        <authorList>
            <person name="Glavina Del Rio T."/>
            <person name="Abt B."/>
            <person name="Spring S."/>
            <person name="Lapidus A."/>
            <person name="Nolan M."/>
            <person name="Tice H."/>
            <person name="Copeland A."/>
            <person name="Cheng J.F."/>
            <person name="Chen F."/>
            <person name="Bruce D."/>
            <person name="Goodwin L."/>
            <person name="Pitluck S."/>
            <person name="Ivanova N."/>
            <person name="Mavromatis K."/>
            <person name="Mikhailova N."/>
            <person name="Pati A."/>
            <person name="Chen A."/>
            <person name="Palaniappan K."/>
            <person name="Land M."/>
            <person name="Hauser L."/>
            <person name="Chang Y.J."/>
            <person name="Jeffries C.D."/>
            <person name="Chain P."/>
            <person name="Saunders E."/>
            <person name="Detter J.C."/>
            <person name="Brettin T."/>
            <person name="Rohde M."/>
            <person name="Goker M."/>
            <person name="Bristow J."/>
            <person name="Eisen J.A."/>
            <person name="Markowitz V."/>
            <person name="Hugenholtz P."/>
            <person name="Kyrpides N.C."/>
            <person name="Klenk H.P."/>
            <person name="Lucas S."/>
        </authorList>
    </citation>
    <scope>NUCLEOTIDE SEQUENCE [LARGE SCALE GENOMIC DNA]</scope>
    <source>
        <strain evidence="2">ATCC 43595 / DSM 2588 / LMG 13176 / NBRC 15968 / NCIMB 11800 / UQM 2034</strain>
    </source>
</reference>
<dbReference type="KEGG" id="cpi:Cpin_5656"/>
<reference evidence="2" key="1">
    <citation type="submission" date="2009-08" db="EMBL/GenBank/DDBJ databases">
        <title>The complete genome of Chitinophaga pinensis DSM 2588.</title>
        <authorList>
            <consortium name="US DOE Joint Genome Institute (JGI-PGF)"/>
            <person name="Lucas S."/>
            <person name="Copeland A."/>
            <person name="Lapidus A."/>
            <person name="Glavina del Rio T."/>
            <person name="Dalin E."/>
            <person name="Tice H."/>
            <person name="Bruce D."/>
            <person name="Goodwin L."/>
            <person name="Pitluck S."/>
            <person name="Kyrpides N."/>
            <person name="Mavromatis K."/>
            <person name="Ivanova N."/>
            <person name="Mikhailova N."/>
            <person name="Sims D."/>
            <person name="Meinche L."/>
            <person name="Brettin T."/>
            <person name="Detter J.C."/>
            <person name="Han C."/>
            <person name="Larimer F."/>
            <person name="Land M."/>
            <person name="Hauser L."/>
            <person name="Markowitz V."/>
            <person name="Cheng J.-F."/>
            <person name="Hugenholtz P."/>
            <person name="Woyke T."/>
            <person name="Wu D."/>
            <person name="Spring S."/>
            <person name="Klenk H.-P."/>
            <person name="Eisen J.A."/>
        </authorList>
    </citation>
    <scope>NUCLEOTIDE SEQUENCE [LARGE SCALE GENOMIC DNA]</scope>
    <source>
        <strain evidence="2">ATCC 43595 / DSM 2588 / LMG 13176 / NBRC 15968 / NCIMB 11800 / UQM 2034</strain>
    </source>
</reference>
<dbReference type="EMBL" id="CP001699">
    <property type="protein sequence ID" value="ACU63080.1"/>
    <property type="molecule type" value="Genomic_DNA"/>
</dbReference>